<organism evidence="3 4">
    <name type="scientific">Prosthecochloris vibrioformis</name>
    <name type="common">Chlorobium vibrioforme</name>
    <dbReference type="NCBI Taxonomy" id="1098"/>
    <lineage>
        <taxon>Bacteria</taxon>
        <taxon>Pseudomonadati</taxon>
        <taxon>Chlorobiota</taxon>
        <taxon>Chlorobiia</taxon>
        <taxon>Chlorobiales</taxon>
        <taxon>Chlorobiaceae</taxon>
        <taxon>Prosthecochloris</taxon>
    </lineage>
</organism>
<gene>
    <name evidence="3" type="ORF">FGF68_10375</name>
</gene>
<keyword evidence="1" id="KW-0175">Coiled coil</keyword>
<dbReference type="PANTHER" id="PTHR42924">
    <property type="entry name" value="EXONUCLEASE"/>
    <property type="match status" value="1"/>
</dbReference>
<dbReference type="InterPro" id="IPR052018">
    <property type="entry name" value="PHP_domain"/>
</dbReference>
<dbReference type="Gene3D" id="3.40.50.300">
    <property type="entry name" value="P-loop containing nucleotide triphosphate hydrolases"/>
    <property type="match status" value="2"/>
</dbReference>
<feature type="coiled-coil region" evidence="1">
    <location>
        <begin position="619"/>
        <end position="660"/>
    </location>
</feature>
<dbReference type="GO" id="GO:0016887">
    <property type="term" value="F:ATP hydrolysis activity"/>
    <property type="evidence" value="ECO:0007669"/>
    <property type="project" value="InterPro"/>
</dbReference>
<dbReference type="SUPFAM" id="SSF52540">
    <property type="entry name" value="P-loop containing nucleoside triphosphate hydrolases"/>
    <property type="match status" value="1"/>
</dbReference>
<accession>A0A5C4RSZ9</accession>
<dbReference type="Proteomes" id="UP000309544">
    <property type="component" value="Unassembled WGS sequence"/>
</dbReference>
<dbReference type="Gene3D" id="3.20.20.140">
    <property type="entry name" value="Metal-dependent hydrolases"/>
    <property type="match status" value="1"/>
</dbReference>
<dbReference type="SUPFAM" id="SSF89550">
    <property type="entry name" value="PHP domain-like"/>
    <property type="match status" value="1"/>
</dbReference>
<keyword evidence="4" id="KW-1185">Reference proteome</keyword>
<dbReference type="InterPro" id="IPR003959">
    <property type="entry name" value="ATPase_AAA_core"/>
</dbReference>
<dbReference type="InterPro" id="IPR027417">
    <property type="entry name" value="P-loop_NTPase"/>
</dbReference>
<dbReference type="GO" id="GO:0004534">
    <property type="term" value="F:5'-3' RNA exonuclease activity"/>
    <property type="evidence" value="ECO:0007669"/>
    <property type="project" value="TreeGrafter"/>
</dbReference>
<name>A0A5C4RSZ9_PROVB</name>
<proteinExistence type="predicted"/>
<dbReference type="GO" id="GO:0005524">
    <property type="term" value="F:ATP binding"/>
    <property type="evidence" value="ECO:0007669"/>
    <property type="project" value="InterPro"/>
</dbReference>
<dbReference type="GO" id="GO:0035312">
    <property type="term" value="F:5'-3' DNA exonuclease activity"/>
    <property type="evidence" value="ECO:0007669"/>
    <property type="project" value="TreeGrafter"/>
</dbReference>
<evidence type="ECO:0000313" key="3">
    <source>
        <dbReference type="EMBL" id="TNJ34102.1"/>
    </source>
</evidence>
<evidence type="ECO:0000313" key="4">
    <source>
        <dbReference type="Proteomes" id="UP000309544"/>
    </source>
</evidence>
<dbReference type="Pfam" id="PF13304">
    <property type="entry name" value="AAA_21"/>
    <property type="match status" value="1"/>
</dbReference>
<reference evidence="3 4" key="1">
    <citation type="submission" date="2019-05" db="EMBL/GenBank/DDBJ databases">
        <title>Draft Whole-Genome sequence of the green sulfur bacterium Prosthecochloris vibrioformis DSM 260.</title>
        <authorList>
            <person name="Meyer T.E."/>
            <person name="Kyndt J.A."/>
        </authorList>
    </citation>
    <scope>NUCLEOTIDE SEQUENCE [LARGE SCALE GENOMIC DNA]</scope>
    <source>
        <strain evidence="3 4">DSM 260</strain>
    </source>
</reference>
<comment type="caution">
    <text evidence="3">The sequence shown here is derived from an EMBL/GenBank/DDBJ whole genome shotgun (WGS) entry which is preliminary data.</text>
</comment>
<dbReference type="PANTHER" id="PTHR42924:SF3">
    <property type="entry name" value="POLYMERASE_HISTIDINOL PHOSPHATASE N-TERMINAL DOMAIN-CONTAINING PROTEIN"/>
    <property type="match status" value="1"/>
</dbReference>
<protein>
    <submittedName>
        <fullName evidence="3">Histidinol phosphatase</fullName>
    </submittedName>
</protein>
<dbReference type="CDD" id="cd07432">
    <property type="entry name" value="PHP_HisPPase"/>
    <property type="match status" value="1"/>
</dbReference>
<evidence type="ECO:0000256" key="1">
    <source>
        <dbReference type="SAM" id="Coils"/>
    </source>
</evidence>
<dbReference type="EMBL" id="VDCI01000013">
    <property type="protein sequence ID" value="TNJ34102.1"/>
    <property type="molecule type" value="Genomic_DNA"/>
</dbReference>
<evidence type="ECO:0000259" key="2">
    <source>
        <dbReference type="Pfam" id="PF13304"/>
    </source>
</evidence>
<feature type="domain" description="ATPase AAA-type core" evidence="2">
    <location>
        <begin position="649"/>
        <end position="867"/>
    </location>
</feature>
<dbReference type="NCBIfam" id="NF045780">
    <property type="entry name" value="TrlF_fam_ATP"/>
    <property type="match status" value="1"/>
</dbReference>
<dbReference type="InterPro" id="IPR016195">
    <property type="entry name" value="Pol/histidinol_Pase-like"/>
</dbReference>
<sequence length="924" mass="104428">MTEKWKFPGSKWWKFDFHTHTPKSNDYGRGDESFKSIELEEWLQKAMESGLDCVVVTDHNSGGWIDVLKAKNKELRDRDTKPVWYRELTIFPGVEITVANSSSRVHLLAVFDPSCDSQKVTGVLGSCGITSGYGDDQNTSTTTGFVETVRKITEANGVAIPAHIDGSKGLLEGITALTPELEKSLKAVSAAEFCDLHKFDNAEPTLKKVVDRLAKVAGSDAHKPGDIGRHFSWLKMSRPSIEGLRLALLDHEFCVKNQSENPNHLPDIFLSKLTIKAMRHCGRISGQPFVTQLHPHFNSVIGGRGTGKSTILESIRIVSRRDQNLATEAPRVKDELDKFMKLSQNKGVMLNDTEILLELHRRGKNYQLRWRFDGQGAVLEEEANSAWQEIEAGDLRGRFPISIFSQKQINELASNPRGLLEVVDRSPEVDRAEWKSRWESVKSQFLQLRERRRELLRQLAGEQQIRAKLGDVENDLKQYEEKGHGEVLKQYQKRSQQKNGLPDDQVFDDLSSGIRELAASAGLSDFPAHLFDEQDETTAEIKAIHEQTAQELKKVSETLSKLADSVDALKAQRTKDISSSKWHEAVQASIAAYDGLVKEYEEKKSQLSISLYGEWVGQRNQLQQQLKKLDSVRKETESTEKQIEESLVKLQELRVELLERRRSFLNKVIGASAFVRMELVQYGDVSTLEDEYRSLLNLEDGKFVSSVCDRENKQGLLWAFNKWEEAKTPESDLPQLISQIKARTLDIARGQVSGNHGAFDNRLKKLLETQPAIFDQLDAWWPEDMLRVKYSKDPSSGKFDDLEKGSAGQKAAAILAFLLSHGNEPLIIDQPEDDLDNALIYDLIVKQIHENKNRRQLIIVTHNPNIVVNGDSELVHVLKYDGGQVQIDQQGGLEESSIRESICTIMEGGRQAFVKRYNRIALEV</sequence>
<dbReference type="AlphaFoldDB" id="A0A5C4RSZ9"/>
<dbReference type="InterPro" id="IPR054787">
    <property type="entry name" value="TrlF_ATPase"/>
</dbReference>